<sequence>MLCAFYKRLTEAGKPNKVAIIACMRKLLVILNAIIKTNKPWDESLHTV</sequence>
<name>A0A068QS75_9GAMM</name>
<dbReference type="EMBL" id="FO704550">
    <property type="protein sequence ID" value="CDG17644.1"/>
    <property type="molecule type" value="Genomic_DNA"/>
</dbReference>
<gene>
    <name evidence="1" type="ORF">XDD1_1945</name>
</gene>
<reference evidence="1 2" key="1">
    <citation type="submission" date="2013-07" db="EMBL/GenBank/DDBJ databases">
        <authorList>
            <person name="Genoscope - CEA"/>
        </authorList>
    </citation>
    <scope>NUCLEOTIDE SEQUENCE [LARGE SCALE GENOMIC DNA]</scope>
    <source>
        <strain evidence="2">FRM16 / DSM 17909</strain>
    </source>
</reference>
<dbReference type="AlphaFoldDB" id="A0A068QS75"/>
<proteinExistence type="predicted"/>
<evidence type="ECO:0000313" key="1">
    <source>
        <dbReference type="EMBL" id="CDG17644.1"/>
    </source>
</evidence>
<evidence type="ECO:0008006" key="3">
    <source>
        <dbReference type="Google" id="ProtNLM"/>
    </source>
</evidence>
<dbReference type="HOGENOM" id="CLU_219502_0_0_6"/>
<protein>
    <recommendedName>
        <fullName evidence="3">Transposase</fullName>
    </recommendedName>
</protein>
<dbReference type="Proteomes" id="UP000032721">
    <property type="component" value="Chromosome"/>
</dbReference>
<organism evidence="1 2">
    <name type="scientific">Xenorhabdus doucetiae</name>
    <dbReference type="NCBI Taxonomy" id="351671"/>
    <lineage>
        <taxon>Bacteria</taxon>
        <taxon>Pseudomonadati</taxon>
        <taxon>Pseudomonadota</taxon>
        <taxon>Gammaproteobacteria</taxon>
        <taxon>Enterobacterales</taxon>
        <taxon>Morganellaceae</taxon>
        <taxon>Xenorhabdus</taxon>
    </lineage>
</organism>
<accession>A0A068QS75</accession>
<dbReference type="KEGG" id="xdo:XDD1_1945"/>
<evidence type="ECO:0000313" key="2">
    <source>
        <dbReference type="Proteomes" id="UP000032721"/>
    </source>
</evidence>